<dbReference type="RefSeq" id="WP_093575469.1">
    <property type="nucleotide sequence ID" value="NZ_FOWC01000009.1"/>
</dbReference>
<keyword evidence="1" id="KW-1133">Transmembrane helix</keyword>
<keyword evidence="1" id="KW-0472">Membrane</keyword>
<dbReference type="STRING" id="112413.SAMN05421854_109254"/>
<evidence type="ECO:0000256" key="1">
    <source>
        <dbReference type="SAM" id="Phobius"/>
    </source>
</evidence>
<evidence type="ECO:0000313" key="2">
    <source>
        <dbReference type="EMBL" id="SFQ19641.1"/>
    </source>
</evidence>
<proteinExistence type="predicted"/>
<name>A0A1I5WJ30_9PSEU</name>
<organism evidence="2 3">
    <name type="scientific">Amycolatopsis rubida</name>
    <dbReference type="NCBI Taxonomy" id="112413"/>
    <lineage>
        <taxon>Bacteria</taxon>
        <taxon>Bacillati</taxon>
        <taxon>Actinomycetota</taxon>
        <taxon>Actinomycetes</taxon>
        <taxon>Pseudonocardiales</taxon>
        <taxon>Pseudonocardiaceae</taxon>
        <taxon>Amycolatopsis</taxon>
    </lineage>
</organism>
<gene>
    <name evidence="2" type="ORF">SAMN05421854_109254</name>
</gene>
<evidence type="ECO:0000313" key="3">
    <source>
        <dbReference type="Proteomes" id="UP000199137"/>
    </source>
</evidence>
<sequence length="61" mass="6549">MLTEVQILIAHIRAELQRLHRDDGGYSTEAVVVTAALVLLAIAVIAIIVTKVTQKANGINL</sequence>
<keyword evidence="1" id="KW-0812">Transmembrane</keyword>
<reference evidence="2 3" key="1">
    <citation type="submission" date="2016-10" db="EMBL/GenBank/DDBJ databases">
        <authorList>
            <person name="de Groot N.N."/>
        </authorList>
    </citation>
    <scope>NUCLEOTIDE SEQUENCE [LARGE SCALE GENOMIC DNA]</scope>
    <source>
        <strain evidence="2 3">DSM 44637</strain>
    </source>
</reference>
<dbReference type="EMBL" id="FOWC01000009">
    <property type="protein sequence ID" value="SFQ19641.1"/>
    <property type="molecule type" value="Genomic_DNA"/>
</dbReference>
<accession>A0A1I5WJ30</accession>
<feature type="transmembrane region" description="Helical" evidence="1">
    <location>
        <begin position="30"/>
        <end position="49"/>
    </location>
</feature>
<protein>
    <submittedName>
        <fullName evidence="2">Uncharacterized protein</fullName>
    </submittedName>
</protein>
<dbReference type="AlphaFoldDB" id="A0A1I5WJ30"/>
<dbReference type="Proteomes" id="UP000199137">
    <property type="component" value="Unassembled WGS sequence"/>
</dbReference>